<evidence type="ECO:0000256" key="2">
    <source>
        <dbReference type="SAM" id="MobiDB-lite"/>
    </source>
</evidence>
<dbReference type="InterPro" id="IPR025476">
    <property type="entry name" value="Helitron_helicase-like"/>
</dbReference>
<name>A0A179EXY5_METCM</name>
<comment type="similarity">
    <text evidence="1">Belongs to the helicase family.</text>
</comment>
<dbReference type="STRING" id="1380566.A0A179EXY5"/>
<evidence type="ECO:0000259" key="4">
    <source>
        <dbReference type="Pfam" id="PF14214"/>
    </source>
</evidence>
<dbReference type="GeneID" id="28854332"/>
<feature type="region of interest" description="Disordered" evidence="2">
    <location>
        <begin position="135"/>
        <end position="182"/>
    </location>
</feature>
<comment type="cofactor">
    <cofactor evidence="1">
        <name>Mg(2+)</name>
        <dbReference type="ChEBI" id="CHEBI:18420"/>
    </cofactor>
</comment>
<evidence type="ECO:0000313" key="7">
    <source>
        <dbReference type="Proteomes" id="UP000078397"/>
    </source>
</evidence>
<protein>
    <recommendedName>
        <fullName evidence="1">ATP-dependent DNA helicase</fullName>
        <ecNumber evidence="1">5.6.2.3</ecNumber>
    </recommendedName>
</protein>
<feature type="compositionally biased region" description="Polar residues" evidence="2">
    <location>
        <begin position="26"/>
        <end position="38"/>
    </location>
</feature>
<dbReference type="GO" id="GO:0006281">
    <property type="term" value="P:DNA repair"/>
    <property type="evidence" value="ECO:0007669"/>
    <property type="project" value="UniProtKB-KW"/>
</dbReference>
<feature type="compositionally biased region" description="Polar residues" evidence="2">
    <location>
        <begin position="148"/>
        <end position="160"/>
    </location>
</feature>
<dbReference type="InterPro" id="IPR027417">
    <property type="entry name" value="P-loop_NTPase"/>
</dbReference>
<feature type="region of interest" description="Disordered" evidence="2">
    <location>
        <begin position="587"/>
        <end position="611"/>
    </location>
</feature>
<dbReference type="InterPro" id="IPR010285">
    <property type="entry name" value="DNA_helicase_pif1-like_DEAD"/>
</dbReference>
<feature type="domain" description="DUF6570" evidence="5">
    <location>
        <begin position="426"/>
        <end position="527"/>
    </location>
</feature>
<dbReference type="EC" id="5.6.2.3" evidence="1"/>
<sequence>MDPVFFRQAGPSNVQDEFGKAMASTTLGETEPTYSKGTYRQWRGGGRNGASRSTVPAEIRPEIRRFRCILPREGDRNREPVSVMRRPEGAVADEAGHFRPLDECRERDEVLNSRQSRTIGPGGDVAGRVVADFSAPGRPVGSVEKPNVGQNGDSRVTGLSRSDERPVKRRRYCGQRSEPSMNYAGDIHQTASAGRGRDDTTNVRSRREASPQLVVSDAATAAKLGRTLQRCRILAPKPTETAVPAPLREPERTATCVLRKRQGRGSYRRTKGQPLQKRFQMEGRRQIREDGPEEELNRVLGWLEQHFEVKGRLSNSQEWCAPIPHERKVFTVQEFYKAFHDKSTLPIWTCTICYRKYTKDELKEVGWQEWTARSVAKLDCSPLSCRACFPPGCVISGCADCINHLRRSSLSPAAQLHCRLGCEHMFPDELKGLTPVEEKLIALSSCYGFITSYSVSNERGQGVRYPRHVKGHIKVFPNNVKELVVKVLPHPLLRVMDEIHVSWQERALVWLKKNNPHYADIEIDVVEMNSWGTSLHGVPERVYGCMERNEPSAWEKTRTAHVVPPTERGMDDEESLEIGEVLAALNQGEDVSDGRCQEPKGSEMDDRDRGKEAERQHFADPINEVTSSGMFTLDGPPDVADAEKLRFVRDAVGKGAFGDQIGPGAWVGSAHGRQRKAVEPYVQICRGNEFADSFDAFFFAKTFPTLFPFGIGGPRLIEEAVSEFGSDSHEGEAGEVEAAAANNLLSSRNMSLHTWAGIVLRRHGGRFATHHIFAFLVFNMGVRSRNRRVSMLSVTRKGFRKVERIVRSLSVERLEAARVELESSGVATDAGVKELLRSLSLYGFRQPMSRELRLSMRRKIKSLILQHGVPAIWFTLNPNDITNPVKLRLAAYRSRGPEEAEAFLRDLDVAYKRVRLAISDPMSSALFFHREMTLFFDHYVKVGEESVFGRISQYYGAVETNERGALHLHGLLWLHGNMNMSSIFADAQSENQRTYRERIVRYVDSVFSEELDQEGFCAIKAERSVTADISTLLGNSGQLSGMFDEEANFCAGATQIHTHSPTCIKYSLGKKGRSRDLCRFKAPWRLVEKTAFTEDGVLHIRRNHGMVNRWNKAMAVGLRHNHDISFIATQCKTMALIYYVTNYATKVEDPVWKRIAAAAEALPVLQVEEQGSRADTEAGAVSENGGRNKTRQFLMRVANRIFTDRPLSQVEVIAYLLGYPSEFTSNSAWTFLNVSLLYWHVFKRWRLLRQSSGAEAEDESTEETVLVEEAGQRISAVDAYQHRGYVLRGLCLYDYMSLVRLKRKGKGKDSTPWGEVPFESGWPLACAWTQTLRRPGKHATVCLDGYLSMDFAQDDDGPCYRRAAVQHLALFVPWESFLSAEDGDINNIWNRERGLLPGRLSFVANNIQLLRRSAEDAKRDARQWAASSADSDRTDEAVSIGLNECNAEATDVYRSDSVGDATRLIDVVRMAAGVSQITAGSKEIMAWMQQLCRFQQSSLCSSDELRARVIDERGVRRIELSGRPFSRAEIPAQKELRAIKSQQTAASRERERMIQGIQHVADNRDRATTNRSAAIEDVLNGFGEQDIRVTAAHPKGRSLDSSPQAKVRLGPSTSFLQAGRRLVELFTLNRRQSVAFLLICRRLDSIRGHGAAAGQLCEFIGGEGGTGKSRVIEALVELFASAGISNRVLVTATSGTAAAQINGITIHSACGFLKDRVSRVGVSRDIDGANLSNSAERFINGQSRMDWQEKYLLIIDEVSMLGARTLYAVNERLCRLRGCQRDFGGIPIVLFCGDFRQFRPVQERSILLPSTAVTWDEDTSFGPEQRHQHDRAHALWRRFTTVVMLDEQVRAAGDPELQQLLKRIRRGVQNRTDLDLLNSRCYREDRPIPWETGITVVTPLNRNRWNLNMEATLSFQRQHRETMRIFISEHRWKDGQASEEEAILMLNHGDNSAIPVPAIFMFVPGMPIVVNHNTHQGLKLVNGASYTALDVILDKAYPGHRISADTMLHFGPPAGILLAAKTTQEFHFVGMPPGTILLTPMSVSIRAQRNRPWQVRDVARKGLPCAAAFACTDYKVQAKTLERVALELRGTRTTNVNGQMVASQCDPYSLYVQLSRCPSLDGIMLVSKVRERDLVGNTVPEDMTAAEERLEALSKKTMQEAHDLIG</sequence>
<dbReference type="OrthoDB" id="4939608at2759"/>
<proteinExistence type="inferred from homology"/>
<keyword evidence="1" id="KW-0233">DNA recombination</keyword>
<feature type="domain" description="Helitron helicase-like" evidence="4">
    <location>
        <begin position="756"/>
        <end position="972"/>
    </location>
</feature>
<dbReference type="Pfam" id="PF20209">
    <property type="entry name" value="DUF6570"/>
    <property type="match status" value="1"/>
</dbReference>
<keyword evidence="1" id="KW-0547">Nucleotide-binding</keyword>
<feature type="compositionally biased region" description="Basic and acidic residues" evidence="2">
    <location>
        <begin position="195"/>
        <end position="209"/>
    </location>
</feature>
<keyword evidence="1" id="KW-0067">ATP-binding</keyword>
<dbReference type="SUPFAM" id="SSF52540">
    <property type="entry name" value="P-loop containing nucleoside triphosphate hydrolases"/>
    <property type="match status" value="1"/>
</dbReference>
<dbReference type="GO" id="GO:0043139">
    <property type="term" value="F:5'-3' DNA helicase activity"/>
    <property type="evidence" value="ECO:0007669"/>
    <property type="project" value="UniProtKB-EC"/>
</dbReference>
<dbReference type="Proteomes" id="UP000078397">
    <property type="component" value="Unassembled WGS sequence"/>
</dbReference>
<dbReference type="KEGG" id="pchm:VFPPC_12474"/>
<keyword evidence="1" id="KW-0227">DNA damage</keyword>
<dbReference type="EMBL" id="LSBJ02000003">
    <property type="protein sequence ID" value="OAQ58051.2"/>
    <property type="molecule type" value="Genomic_DNA"/>
</dbReference>
<keyword evidence="1 6" id="KW-0347">Helicase</keyword>
<dbReference type="GO" id="GO:0016887">
    <property type="term" value="F:ATP hydrolysis activity"/>
    <property type="evidence" value="ECO:0007669"/>
    <property type="project" value="RHEA"/>
</dbReference>
<evidence type="ECO:0000256" key="1">
    <source>
        <dbReference type="RuleBase" id="RU363044"/>
    </source>
</evidence>
<dbReference type="Gene3D" id="3.40.50.300">
    <property type="entry name" value="P-loop containing nucleotide triphosphate hydrolases"/>
    <property type="match status" value="1"/>
</dbReference>
<dbReference type="InterPro" id="IPR046700">
    <property type="entry name" value="DUF6570"/>
</dbReference>
<accession>A0A179EXY5</accession>
<dbReference type="GO" id="GO:0005524">
    <property type="term" value="F:ATP binding"/>
    <property type="evidence" value="ECO:0007669"/>
    <property type="project" value="UniProtKB-KW"/>
</dbReference>
<dbReference type="GO" id="GO:0000723">
    <property type="term" value="P:telomere maintenance"/>
    <property type="evidence" value="ECO:0007669"/>
    <property type="project" value="InterPro"/>
</dbReference>
<dbReference type="InterPro" id="IPR051055">
    <property type="entry name" value="PIF1_helicase"/>
</dbReference>
<feature type="region of interest" description="Disordered" evidence="2">
    <location>
        <begin position="26"/>
        <end position="54"/>
    </location>
</feature>
<comment type="catalytic activity">
    <reaction evidence="1">
        <text>ATP + H2O = ADP + phosphate + H(+)</text>
        <dbReference type="Rhea" id="RHEA:13065"/>
        <dbReference type="ChEBI" id="CHEBI:15377"/>
        <dbReference type="ChEBI" id="CHEBI:15378"/>
        <dbReference type="ChEBI" id="CHEBI:30616"/>
        <dbReference type="ChEBI" id="CHEBI:43474"/>
        <dbReference type="ChEBI" id="CHEBI:456216"/>
        <dbReference type="EC" id="5.6.2.3"/>
    </reaction>
</comment>
<keyword evidence="7" id="KW-1185">Reference proteome</keyword>
<dbReference type="Pfam" id="PF14214">
    <property type="entry name" value="Helitron_like_N"/>
    <property type="match status" value="1"/>
</dbReference>
<evidence type="ECO:0000259" key="3">
    <source>
        <dbReference type="Pfam" id="PF05970"/>
    </source>
</evidence>
<dbReference type="GO" id="GO:0006310">
    <property type="term" value="P:DNA recombination"/>
    <property type="evidence" value="ECO:0007669"/>
    <property type="project" value="UniProtKB-KW"/>
</dbReference>
<dbReference type="Pfam" id="PF05970">
    <property type="entry name" value="PIF1"/>
    <property type="match status" value="1"/>
</dbReference>
<keyword evidence="1" id="KW-0234">DNA repair</keyword>
<gene>
    <name evidence="6" type="ORF">VFPPC_12474</name>
</gene>
<feature type="domain" description="DNA helicase Pif1-like DEAD-box helicase" evidence="3">
    <location>
        <begin position="1659"/>
        <end position="1804"/>
    </location>
</feature>
<feature type="compositionally biased region" description="Basic and acidic residues" evidence="2">
    <location>
        <begin position="592"/>
        <end position="611"/>
    </location>
</feature>
<evidence type="ECO:0000259" key="5">
    <source>
        <dbReference type="Pfam" id="PF20209"/>
    </source>
</evidence>
<feature type="region of interest" description="Disordered" evidence="2">
    <location>
        <begin position="191"/>
        <end position="210"/>
    </location>
</feature>
<keyword evidence="1" id="KW-0378">Hydrolase</keyword>
<evidence type="ECO:0000313" key="6">
    <source>
        <dbReference type="EMBL" id="OAQ58051.2"/>
    </source>
</evidence>
<comment type="caution">
    <text evidence="6">The sequence shown here is derived from an EMBL/GenBank/DDBJ whole genome shotgun (WGS) entry which is preliminary data.</text>
</comment>
<dbReference type="PANTHER" id="PTHR47642">
    <property type="entry name" value="ATP-DEPENDENT DNA HELICASE"/>
    <property type="match status" value="1"/>
</dbReference>
<dbReference type="RefSeq" id="XP_022283925.1">
    <property type="nucleotide sequence ID" value="XM_022428833.1"/>
</dbReference>
<organism evidence="6 7">
    <name type="scientific">Pochonia chlamydosporia 170</name>
    <dbReference type="NCBI Taxonomy" id="1380566"/>
    <lineage>
        <taxon>Eukaryota</taxon>
        <taxon>Fungi</taxon>
        <taxon>Dikarya</taxon>
        <taxon>Ascomycota</taxon>
        <taxon>Pezizomycotina</taxon>
        <taxon>Sordariomycetes</taxon>
        <taxon>Hypocreomycetidae</taxon>
        <taxon>Hypocreales</taxon>
        <taxon>Clavicipitaceae</taxon>
        <taxon>Pochonia</taxon>
    </lineage>
</organism>
<reference evidence="6 7" key="1">
    <citation type="journal article" date="2016" name="PLoS Pathog.">
        <title>Biosynthesis of antibiotic leucinostatins in bio-control fungus Purpureocillium lilacinum and their inhibition on phytophthora revealed by genome mining.</title>
        <authorList>
            <person name="Wang G."/>
            <person name="Liu Z."/>
            <person name="Lin R."/>
            <person name="Li E."/>
            <person name="Mao Z."/>
            <person name="Ling J."/>
            <person name="Yang Y."/>
            <person name="Yin W.B."/>
            <person name="Xie B."/>
        </authorList>
    </citation>
    <scope>NUCLEOTIDE SEQUENCE [LARGE SCALE GENOMIC DNA]</scope>
    <source>
        <strain evidence="6">170</strain>
    </source>
</reference>